<reference evidence="1" key="1">
    <citation type="journal article" date="2021" name="New Phytol.">
        <title>Evolutionary innovations through gain and loss of genes in the ectomycorrhizal Boletales.</title>
        <authorList>
            <person name="Wu G."/>
            <person name="Miyauchi S."/>
            <person name="Morin E."/>
            <person name="Kuo A."/>
            <person name="Drula E."/>
            <person name="Varga T."/>
            <person name="Kohler A."/>
            <person name="Feng B."/>
            <person name="Cao Y."/>
            <person name="Lipzen A."/>
            <person name="Daum C."/>
            <person name="Hundley H."/>
            <person name="Pangilinan J."/>
            <person name="Johnson J."/>
            <person name="Barry K."/>
            <person name="LaButti K."/>
            <person name="Ng V."/>
            <person name="Ahrendt S."/>
            <person name="Min B."/>
            <person name="Choi I.G."/>
            <person name="Park H."/>
            <person name="Plett J.M."/>
            <person name="Magnuson J."/>
            <person name="Spatafora J.W."/>
            <person name="Nagy L.G."/>
            <person name="Henrissat B."/>
            <person name="Grigoriev I.V."/>
            <person name="Yang Z.L."/>
            <person name="Xu J."/>
            <person name="Martin F.M."/>
        </authorList>
    </citation>
    <scope>NUCLEOTIDE SEQUENCE</scope>
    <source>
        <strain evidence="1">KUC20120723A-06</strain>
    </source>
</reference>
<dbReference type="Proteomes" id="UP000790709">
    <property type="component" value="Unassembled WGS sequence"/>
</dbReference>
<organism evidence="1 2">
    <name type="scientific">Leucogyrophana mollusca</name>
    <dbReference type="NCBI Taxonomy" id="85980"/>
    <lineage>
        <taxon>Eukaryota</taxon>
        <taxon>Fungi</taxon>
        <taxon>Dikarya</taxon>
        <taxon>Basidiomycota</taxon>
        <taxon>Agaricomycotina</taxon>
        <taxon>Agaricomycetes</taxon>
        <taxon>Agaricomycetidae</taxon>
        <taxon>Boletales</taxon>
        <taxon>Boletales incertae sedis</taxon>
        <taxon>Leucogyrophana</taxon>
    </lineage>
</organism>
<gene>
    <name evidence="1" type="ORF">BV22DRAFT_1041234</name>
</gene>
<accession>A0ACB8B097</accession>
<dbReference type="EMBL" id="MU266696">
    <property type="protein sequence ID" value="KAH7919090.1"/>
    <property type="molecule type" value="Genomic_DNA"/>
</dbReference>
<name>A0ACB8B097_9AGAM</name>
<keyword evidence="2" id="KW-1185">Reference proteome</keyword>
<proteinExistence type="predicted"/>
<protein>
    <submittedName>
        <fullName evidence="1">Uncharacterized protein</fullName>
    </submittedName>
</protein>
<evidence type="ECO:0000313" key="1">
    <source>
        <dbReference type="EMBL" id="KAH7919090.1"/>
    </source>
</evidence>
<comment type="caution">
    <text evidence="1">The sequence shown here is derived from an EMBL/GenBank/DDBJ whole genome shotgun (WGS) entry which is preliminary data.</text>
</comment>
<evidence type="ECO:0000313" key="2">
    <source>
        <dbReference type="Proteomes" id="UP000790709"/>
    </source>
</evidence>
<sequence length="328" mass="36478">MLDQLYDTPSADTTDEGPFVIGYTLCFGLMGVLAVQTFVYFNRFPNDRGWIKTLVSVVFFLESLITVFAFHGFWTGVTVHGSDLSAIVAAGQSGLSLSPDPLWSFLALAPLTGLVSFLTHGFFCWRIWIISRSFIVPVLVMMVSLLQFSMVTYGGVRYGLVPDLSASHPMPFYLPIWLTGSLLCDMAISVYMTKSLLHGKSNFQATRSLFVKLIKLTIETGLITTTAALIELILAIAFRVTMFHLALFFIISKLYANCLLATLNARLALNNTIKGLKPPAVWEDPNLSRTHSGSGMNHNTFIQIHTRVETNVEMDPYPDVSRKNFIEP</sequence>